<dbReference type="GO" id="GO:0015937">
    <property type="term" value="P:coenzyme A biosynthetic process"/>
    <property type="evidence" value="ECO:0007669"/>
    <property type="project" value="InterPro"/>
</dbReference>
<dbReference type="InParanoid" id="A0A165N8V9"/>
<reference evidence="5 6" key="1">
    <citation type="journal article" date="2016" name="Mol. Biol. Evol.">
        <title>Comparative Genomics of Early-Diverging Mushroom-Forming Fungi Provides Insights into the Origins of Lignocellulose Decay Capabilities.</title>
        <authorList>
            <person name="Nagy L.G."/>
            <person name="Riley R."/>
            <person name="Tritt A."/>
            <person name="Adam C."/>
            <person name="Daum C."/>
            <person name="Floudas D."/>
            <person name="Sun H."/>
            <person name="Yadav J.S."/>
            <person name="Pangilinan J."/>
            <person name="Larsson K.H."/>
            <person name="Matsuura K."/>
            <person name="Barry K."/>
            <person name="Labutti K."/>
            <person name="Kuo R."/>
            <person name="Ohm R.A."/>
            <person name="Bhattacharya S.S."/>
            <person name="Shirouzu T."/>
            <person name="Yoshinaga Y."/>
            <person name="Martin F.M."/>
            <person name="Grigoriev I.V."/>
            <person name="Hibbett D.S."/>
        </authorList>
    </citation>
    <scope>NUCLEOTIDE SEQUENCE [LARGE SCALE GENOMIC DNA]</scope>
    <source>
        <strain evidence="5 6">HHB14362 ss-1</strain>
    </source>
</reference>
<dbReference type="NCBIfam" id="TIGR00152">
    <property type="entry name" value="dephospho-CoA kinase"/>
    <property type="match status" value="1"/>
</dbReference>
<dbReference type="FunFam" id="3.40.50.300:FF:000485">
    <property type="entry name" value="Dephospho-CoA kinase CAB5"/>
    <property type="match status" value="1"/>
</dbReference>
<comment type="similarity">
    <text evidence="1">Belongs to the CoaE family.</text>
</comment>
<keyword evidence="4" id="KW-0812">Transmembrane</keyword>
<dbReference type="FunCoup" id="A0A165N8V9">
    <property type="interactions" value="226"/>
</dbReference>
<dbReference type="PANTHER" id="PTHR10695:SF46">
    <property type="entry name" value="BIFUNCTIONAL COENZYME A SYNTHASE-RELATED"/>
    <property type="match status" value="1"/>
</dbReference>
<dbReference type="EMBL" id="KV425644">
    <property type="protein sequence ID" value="KZT19321.1"/>
    <property type="molecule type" value="Genomic_DNA"/>
</dbReference>
<dbReference type="HAMAP" id="MF_00376">
    <property type="entry name" value="Dephospho_CoA_kinase"/>
    <property type="match status" value="1"/>
</dbReference>
<dbReference type="Gene3D" id="3.40.50.300">
    <property type="entry name" value="P-loop containing nucleotide triphosphate hydrolases"/>
    <property type="match status" value="1"/>
</dbReference>
<proteinExistence type="inferred from homology"/>
<keyword evidence="3" id="KW-0067">ATP-binding</keyword>
<sequence length="241" mass="27506">MLVVGLTGGIATGKSTVSTLFKSYNIPVVDADVLARQVVLPGTRAYRQIVAYFGRDILQEDGTLDRPKLGSIVFNNQVKRKKLNSIVHPAVRRAMFWAIVKCWLKGEKMCVVDVPLLIESGIHKWVGKVVVVYCSAEIQLRRLMKRDSFSREAAMSRLNAQLPITEKLEYADQVIDNSGTVQELEQQVSAFIKRLRNEVSWTWRLEWLVPPLGILSGLWTLLWRMVKRNRRAARTQRTRTS</sequence>
<name>A0A165N8V9_9AGAM</name>
<evidence type="ECO:0000256" key="4">
    <source>
        <dbReference type="SAM" id="Phobius"/>
    </source>
</evidence>
<keyword evidence="2" id="KW-0547">Nucleotide-binding</keyword>
<dbReference type="OrthoDB" id="247245at2759"/>
<gene>
    <name evidence="5" type="ORF">NEOLEDRAFT_1142239</name>
</gene>
<evidence type="ECO:0000313" key="6">
    <source>
        <dbReference type="Proteomes" id="UP000076761"/>
    </source>
</evidence>
<dbReference type="STRING" id="1314782.A0A165N8V9"/>
<dbReference type="InterPro" id="IPR001977">
    <property type="entry name" value="Depp_CoAkinase"/>
</dbReference>
<evidence type="ECO:0000256" key="2">
    <source>
        <dbReference type="ARBA" id="ARBA00022741"/>
    </source>
</evidence>
<protein>
    <submittedName>
        <fullName evidence="5">CoaE-domain-containing protein</fullName>
    </submittedName>
</protein>
<keyword evidence="6" id="KW-1185">Reference proteome</keyword>
<dbReference type="GO" id="GO:0005737">
    <property type="term" value="C:cytoplasm"/>
    <property type="evidence" value="ECO:0007669"/>
    <property type="project" value="UniProtKB-ARBA"/>
</dbReference>
<dbReference type="GO" id="GO:0005524">
    <property type="term" value="F:ATP binding"/>
    <property type="evidence" value="ECO:0007669"/>
    <property type="project" value="UniProtKB-KW"/>
</dbReference>
<dbReference type="Pfam" id="PF01121">
    <property type="entry name" value="CoaE"/>
    <property type="match status" value="1"/>
</dbReference>
<organism evidence="5 6">
    <name type="scientific">Neolentinus lepideus HHB14362 ss-1</name>
    <dbReference type="NCBI Taxonomy" id="1314782"/>
    <lineage>
        <taxon>Eukaryota</taxon>
        <taxon>Fungi</taxon>
        <taxon>Dikarya</taxon>
        <taxon>Basidiomycota</taxon>
        <taxon>Agaricomycotina</taxon>
        <taxon>Agaricomycetes</taxon>
        <taxon>Gloeophyllales</taxon>
        <taxon>Gloeophyllaceae</taxon>
        <taxon>Neolentinus</taxon>
    </lineage>
</organism>
<dbReference type="SUPFAM" id="SSF52540">
    <property type="entry name" value="P-loop containing nucleoside triphosphate hydrolases"/>
    <property type="match status" value="1"/>
</dbReference>
<accession>A0A165N8V9</accession>
<dbReference type="PANTHER" id="PTHR10695">
    <property type="entry name" value="DEPHOSPHO-COA KINASE-RELATED"/>
    <property type="match status" value="1"/>
</dbReference>
<dbReference type="AlphaFoldDB" id="A0A165N8V9"/>
<dbReference type="InterPro" id="IPR027417">
    <property type="entry name" value="P-loop_NTPase"/>
</dbReference>
<dbReference type="Proteomes" id="UP000076761">
    <property type="component" value="Unassembled WGS sequence"/>
</dbReference>
<evidence type="ECO:0000256" key="1">
    <source>
        <dbReference type="ARBA" id="ARBA00009018"/>
    </source>
</evidence>
<dbReference type="CDD" id="cd02022">
    <property type="entry name" value="DPCK"/>
    <property type="match status" value="1"/>
</dbReference>
<feature type="transmembrane region" description="Helical" evidence="4">
    <location>
        <begin position="207"/>
        <end position="226"/>
    </location>
</feature>
<keyword evidence="4" id="KW-0472">Membrane</keyword>
<evidence type="ECO:0000256" key="3">
    <source>
        <dbReference type="ARBA" id="ARBA00022840"/>
    </source>
</evidence>
<dbReference type="PROSITE" id="PS51219">
    <property type="entry name" value="DPCK"/>
    <property type="match status" value="1"/>
</dbReference>
<keyword evidence="4" id="KW-1133">Transmembrane helix</keyword>
<evidence type="ECO:0000313" key="5">
    <source>
        <dbReference type="EMBL" id="KZT19321.1"/>
    </source>
</evidence>
<dbReference type="GO" id="GO:0004140">
    <property type="term" value="F:dephospho-CoA kinase activity"/>
    <property type="evidence" value="ECO:0007669"/>
    <property type="project" value="InterPro"/>
</dbReference>